<evidence type="ECO:0000313" key="3">
    <source>
        <dbReference type="EMBL" id="KIP10784.1"/>
    </source>
</evidence>
<organism evidence="3 4">
    <name type="scientific">Phlebiopsis gigantea (strain 11061_1 CR5-6)</name>
    <name type="common">White-rot fungus</name>
    <name type="synonym">Peniophora gigantea</name>
    <dbReference type="NCBI Taxonomy" id="745531"/>
    <lineage>
        <taxon>Eukaryota</taxon>
        <taxon>Fungi</taxon>
        <taxon>Dikarya</taxon>
        <taxon>Basidiomycota</taxon>
        <taxon>Agaricomycotina</taxon>
        <taxon>Agaricomycetes</taxon>
        <taxon>Polyporales</taxon>
        <taxon>Phanerochaetaceae</taxon>
        <taxon>Phlebiopsis</taxon>
    </lineage>
</organism>
<feature type="region of interest" description="Disordered" evidence="1">
    <location>
        <begin position="399"/>
        <end position="420"/>
    </location>
</feature>
<feature type="transmembrane region" description="Helical" evidence="2">
    <location>
        <begin position="128"/>
        <end position="154"/>
    </location>
</feature>
<keyword evidence="2" id="KW-0812">Transmembrane</keyword>
<sequence>MGSICLSLAPNLRCEKLNFPESIGLIVPPSLEIIFCISLLIIKHGSGIRKEYLLASEGLIYLLLVLLDTLSHQLVSIRDSLPNFKALDIVIGILSTLPLAVYMSYLFTLSSKDFLPTLPTRFQAVSKYALLLLIPTVLVFNLLGSFASLTYRIVLFSPHHLGLGVKYTEETLHVFFNSLTLVLLVVFQALNFCACFYRLLQAMVDQRRIDTTAHGNDNERHLFHGTGWIALGIKLGAIESVIGFASGDYSLVLTRRILRFLGRACLIIGVVKGVDTVEDFNFISTYSRPRRRTNLRRSALRALISEPKADTFHQIGGYDYESTTQPPAAVTRSRTISRAASPRPLSSAPSPSAARSEHVPPPSTRSERYLASPLLSGQLVASPSDYAFSAASSPGLPTPYSAQARNMRPPAPTLSLDTRSISNGSQRVIVRYRHGRAPTLDLRRFSDLGLSPPEQSPFEEADSRDAVVEGSSPELKSRALPVDEGYAESVYTAPATASSYSFSLATSNITYPRTRYTIGGASDLPRRKSAPKRHGSRKSTQTYVSGADTMDLIQAMSTEFPGVPPRRWPSAVAPSLAESEADTFDLTRSASARTANSRTGLVRRGSSTRRKPVPQYDEELGMRDGVPPLPQTAKIPISPQPRTRVHAVQSQEQYQASVKTPQGSALEFPWVQPGGDVVEDGKAELQDAWRKSGATRFKSVGSVPRRWTPAPSSSGLSRDSVVASWHDESSNRYPTPPLSAVGVGV</sequence>
<feature type="transmembrane region" description="Helical" evidence="2">
    <location>
        <begin position="86"/>
        <end position="107"/>
    </location>
</feature>
<evidence type="ECO:0000313" key="4">
    <source>
        <dbReference type="Proteomes" id="UP000053257"/>
    </source>
</evidence>
<accession>A0A0C3NZD2</accession>
<feature type="region of interest" description="Disordered" evidence="1">
    <location>
        <begin position="699"/>
        <end position="745"/>
    </location>
</feature>
<feature type="region of interest" description="Disordered" evidence="1">
    <location>
        <begin position="515"/>
        <end position="546"/>
    </location>
</feature>
<feature type="compositionally biased region" description="Polar residues" evidence="1">
    <location>
        <begin position="321"/>
        <end position="336"/>
    </location>
</feature>
<evidence type="ECO:0000256" key="1">
    <source>
        <dbReference type="SAM" id="MobiDB-lite"/>
    </source>
</evidence>
<feature type="transmembrane region" description="Helical" evidence="2">
    <location>
        <begin position="54"/>
        <end position="74"/>
    </location>
</feature>
<keyword evidence="2" id="KW-1133">Transmembrane helix</keyword>
<dbReference type="HOGENOM" id="CLU_015637_0_0_1"/>
<dbReference type="AlphaFoldDB" id="A0A0C3NZD2"/>
<keyword evidence="2" id="KW-0472">Membrane</keyword>
<feature type="region of interest" description="Disordered" evidence="1">
    <location>
        <begin position="579"/>
        <end position="631"/>
    </location>
</feature>
<proteinExistence type="predicted"/>
<feature type="compositionally biased region" description="Low complexity" evidence="1">
    <location>
        <begin position="337"/>
        <end position="354"/>
    </location>
</feature>
<evidence type="ECO:0000256" key="2">
    <source>
        <dbReference type="SAM" id="Phobius"/>
    </source>
</evidence>
<reference evidence="3 4" key="1">
    <citation type="journal article" date="2014" name="PLoS Genet.">
        <title>Analysis of the Phlebiopsis gigantea genome, transcriptome and secretome provides insight into its pioneer colonization strategies of wood.</title>
        <authorList>
            <person name="Hori C."/>
            <person name="Ishida T."/>
            <person name="Igarashi K."/>
            <person name="Samejima M."/>
            <person name="Suzuki H."/>
            <person name="Master E."/>
            <person name="Ferreira P."/>
            <person name="Ruiz-Duenas F.J."/>
            <person name="Held B."/>
            <person name="Canessa P."/>
            <person name="Larrondo L.F."/>
            <person name="Schmoll M."/>
            <person name="Druzhinina I.S."/>
            <person name="Kubicek C.P."/>
            <person name="Gaskell J.A."/>
            <person name="Kersten P."/>
            <person name="St John F."/>
            <person name="Glasner J."/>
            <person name="Sabat G."/>
            <person name="Splinter BonDurant S."/>
            <person name="Syed K."/>
            <person name="Yadav J."/>
            <person name="Mgbeahuruike A.C."/>
            <person name="Kovalchuk A."/>
            <person name="Asiegbu F.O."/>
            <person name="Lackner G."/>
            <person name="Hoffmeister D."/>
            <person name="Rencoret J."/>
            <person name="Gutierrez A."/>
            <person name="Sun H."/>
            <person name="Lindquist E."/>
            <person name="Barry K."/>
            <person name="Riley R."/>
            <person name="Grigoriev I.V."/>
            <person name="Henrissat B."/>
            <person name="Kues U."/>
            <person name="Berka R.M."/>
            <person name="Martinez A.T."/>
            <person name="Covert S.F."/>
            <person name="Blanchette R.A."/>
            <person name="Cullen D."/>
        </authorList>
    </citation>
    <scope>NUCLEOTIDE SEQUENCE [LARGE SCALE GENOMIC DNA]</scope>
    <source>
        <strain evidence="3 4">11061_1 CR5-6</strain>
    </source>
</reference>
<feature type="compositionally biased region" description="Basic residues" evidence="1">
    <location>
        <begin position="527"/>
        <end position="537"/>
    </location>
</feature>
<dbReference type="OrthoDB" id="3219582at2759"/>
<dbReference type="EMBL" id="KN840451">
    <property type="protein sequence ID" value="KIP10784.1"/>
    <property type="molecule type" value="Genomic_DNA"/>
</dbReference>
<dbReference type="STRING" id="745531.A0A0C3NZD2"/>
<dbReference type="Proteomes" id="UP000053257">
    <property type="component" value="Unassembled WGS sequence"/>
</dbReference>
<protein>
    <submittedName>
        <fullName evidence="3">Uncharacterized protein</fullName>
    </submittedName>
</protein>
<name>A0A0C3NZD2_PHLG1</name>
<feature type="region of interest" description="Disordered" evidence="1">
    <location>
        <begin position="445"/>
        <end position="476"/>
    </location>
</feature>
<feature type="transmembrane region" description="Helical" evidence="2">
    <location>
        <begin position="22"/>
        <end position="42"/>
    </location>
</feature>
<feature type="compositionally biased region" description="Polar residues" evidence="1">
    <location>
        <begin position="586"/>
        <end position="599"/>
    </location>
</feature>
<feature type="transmembrane region" description="Helical" evidence="2">
    <location>
        <begin position="174"/>
        <end position="200"/>
    </location>
</feature>
<feature type="region of interest" description="Disordered" evidence="1">
    <location>
        <begin position="317"/>
        <end position="367"/>
    </location>
</feature>
<keyword evidence="4" id="KW-1185">Reference proteome</keyword>
<gene>
    <name evidence="3" type="ORF">PHLGIDRAFT_125295</name>
</gene>